<dbReference type="GO" id="GO:0006508">
    <property type="term" value="P:proteolysis"/>
    <property type="evidence" value="ECO:0007669"/>
    <property type="project" value="UniProtKB-KW"/>
</dbReference>
<dbReference type="InterPro" id="IPR010294">
    <property type="entry name" value="ADAMTS_spacer1"/>
</dbReference>
<sequence>MFKRLLLFLLLGYMFITPVEVDSLGSYVTHDLSRSRHRSRRSLGEGGGHVHYHLSAFGKELHLELRPTSVIGEEFTVQTLSEGGVRVSHIDPEVRNCFYQGSVRNHTGSTAAVSTCTGLSGLICSFDLSVLYSQSGLICSVDLSVLYSQSGLICIFFLCALQSGLIRMSSEEFFITPLPKHLALEHNYSSPAGHHPHVIYKRSAERLVHGDRTDRSDTYHHNHHHHYHHHHHRRHDYQHGKFQRQHFCGHRKQYTPKPPAEDHFVMPDEFEPPGRIKRSPISSNKVGALNVETLVVADRKMVEKHGRENVTTYILTIMNMVSSLFKDGTIGSDINVVVVSLLLLEQEPLGLSISHHADQTLNSFCQWQSGLMGKNGKRHDHAVLLTGLDICSWKNEPCDTLGFAPISGMCSKYRSCTINEDTGLGLAFTIAHESGHNFGMIHDGEGNPCRKAEGNIMSPTLAGNNGVFSWSSCSRQYLNRFLGTAQASCLVDEPKLIGQYKYPEQLPGQIYDAETQCKWQFGSKAKTCRLDFVKDICKSLWCHRVGHRCETKFMPAAEGTTCGADMWCRKGQCVKFGDHGPKAVHGQWSSWSDWSDCSRSCGGGVMYRERSCNSPRPQHSGRFCQGSSRLYQLCNTGPCPRDAVSFRAQQCGEYNSKPFRGWFYKWKPYTKVEDEDICKLYCIAEDFDFFFAMSSKVNDGTPCSDLTPDVCIDGVCEVVGCDEVLGSGAALDVCGVCKGDNSTCRLFSGRYDLQHRANEYYPVVTVPAGARSVRVQELEFSSSYLAVRGQKRGSYFLTSDWTVDWPGKFNFAGTTFVYQRSSNQPESLYAPGPTNQTLVFEILVQGKNPGVLWEYTLPLQEKKHTYTWRVIRSDCSASCAGGRVSVKAVCVQDEQAQVNSSLCDSHSRPALASQLCNTQPCPASWSVSKWSTCSVSCGVGQQSRTIRCLRKVMYQREELAPPSICPSPVPAHTQPCNTHSCPPEWGTGSWSPCSKTCGRGVRTRSVFCHSVSHLSGASVLHDGLCELQLKPKSQESCVMSRCPKNERLQWITTNWGECSVSCGGGVRNRELRCAERDSNAGFTEFPIRRCRNIRKPHTDLQQACNKAQCPDLQPHLPPPGLGRASGAMALGWYSSPWQQCTVSCGGGVQMRSVQCLRHGRPSSGCLTHHRPVSSRACNTHFCPPPGLTPGPALKGEKSCVDYFTWCHLVPQHGICNHRFYSEQCCRSCSVKKL</sequence>
<keyword evidence="12 16" id="KW-1015">Disulfide bond</keyword>
<feature type="disulfide bond" evidence="16">
    <location>
        <begin position="365"/>
        <end position="416"/>
    </location>
</feature>
<evidence type="ECO:0008006" key="23">
    <source>
        <dbReference type="Google" id="ProtNLM"/>
    </source>
</evidence>
<dbReference type="InterPro" id="IPR036383">
    <property type="entry name" value="TSP1_rpt_sf"/>
</dbReference>
<feature type="binding site" evidence="15 17">
    <location>
        <position position="442"/>
    </location>
    <ligand>
        <name>Zn(2+)</name>
        <dbReference type="ChEBI" id="CHEBI:29105"/>
        <note>catalytic</note>
    </ligand>
</feature>
<dbReference type="GO" id="GO:0004222">
    <property type="term" value="F:metalloendopeptidase activity"/>
    <property type="evidence" value="ECO:0007669"/>
    <property type="project" value="InterPro"/>
</dbReference>
<feature type="disulfide bond" evidence="16">
    <location>
        <begin position="528"/>
        <end position="549"/>
    </location>
</feature>
<dbReference type="InterPro" id="IPR010909">
    <property type="entry name" value="PLAC"/>
</dbReference>
<evidence type="ECO:0000313" key="21">
    <source>
        <dbReference type="EMBL" id="KAK3510282.1"/>
    </source>
</evidence>
<feature type="disulfide bond" evidence="16">
    <location>
        <begin position="410"/>
        <end position="489"/>
    </location>
</feature>
<evidence type="ECO:0000256" key="1">
    <source>
        <dbReference type="ARBA" id="ARBA00004498"/>
    </source>
</evidence>
<feature type="disulfide bond" evidence="16">
    <location>
        <begin position="562"/>
        <end position="573"/>
    </location>
</feature>
<dbReference type="Gene3D" id="2.20.100.10">
    <property type="entry name" value="Thrombospondin type-1 (TSP1) repeat"/>
    <property type="match status" value="6"/>
</dbReference>
<evidence type="ECO:0000256" key="18">
    <source>
        <dbReference type="SAM" id="SignalP"/>
    </source>
</evidence>
<keyword evidence="7 18" id="KW-0732">Signal</keyword>
<keyword evidence="8" id="KW-0677">Repeat</keyword>
<dbReference type="FunFam" id="3.40.390.10:FF:000001">
    <property type="entry name" value="A disintegrin and metalloproteinase with thrombospondin motifs 1"/>
    <property type="match status" value="1"/>
</dbReference>
<dbReference type="Pfam" id="PF19030">
    <property type="entry name" value="TSP1_ADAMTS"/>
    <property type="match status" value="4"/>
</dbReference>
<dbReference type="SUPFAM" id="SSF82895">
    <property type="entry name" value="TSP-1 type 1 repeat"/>
    <property type="match status" value="5"/>
</dbReference>
<feature type="domain" description="PLAC" evidence="20">
    <location>
        <begin position="1195"/>
        <end position="1232"/>
    </location>
</feature>
<feature type="domain" description="Peptidase M12B" evidence="19">
    <location>
        <begin position="289"/>
        <end position="494"/>
    </location>
</feature>
<feature type="disulfide bond" evidence="16">
    <location>
        <begin position="449"/>
        <end position="473"/>
    </location>
</feature>
<keyword evidence="13" id="KW-0325">Glycoprotein</keyword>
<dbReference type="Pfam" id="PF17771">
    <property type="entry name" value="ADAMTS_CR_2"/>
    <property type="match status" value="1"/>
</dbReference>
<name>A0AAE0PYB0_9TELE</name>
<feature type="binding site" evidence="15">
    <location>
        <position position="492"/>
    </location>
    <ligand>
        <name>Ca(2+)</name>
        <dbReference type="ChEBI" id="CHEBI:29108"/>
        <label>2</label>
    </ligand>
</feature>
<dbReference type="PRINTS" id="PR01857">
    <property type="entry name" value="ADAMTSFAMILY"/>
</dbReference>
<evidence type="ECO:0000256" key="14">
    <source>
        <dbReference type="PIRSR" id="PIRSR613273-1"/>
    </source>
</evidence>
<dbReference type="GO" id="GO:0046872">
    <property type="term" value="F:metal ion binding"/>
    <property type="evidence" value="ECO:0007669"/>
    <property type="project" value="UniProtKB-KW"/>
</dbReference>
<dbReference type="PROSITE" id="PS50900">
    <property type="entry name" value="PLAC"/>
    <property type="match status" value="1"/>
</dbReference>
<keyword evidence="4" id="KW-0645">Protease</keyword>
<feature type="binding site" evidence="15 17">
    <location>
        <position position="432"/>
    </location>
    <ligand>
        <name>Zn(2+)</name>
        <dbReference type="ChEBI" id="CHEBI:29105"/>
        <note>catalytic</note>
    </ligand>
</feature>
<dbReference type="Pfam" id="PF01562">
    <property type="entry name" value="Pep_M12B_propep"/>
    <property type="match status" value="1"/>
</dbReference>
<gene>
    <name evidence="21" type="ORF">QTP70_032920</name>
</gene>
<keyword evidence="9" id="KW-0378">Hydrolase</keyword>
<protein>
    <recommendedName>
        <fullName evidence="23">ADAM metallopeptidase with thrombospondin type 1 motif, 18</fullName>
    </recommendedName>
</protein>
<dbReference type="InterPro" id="IPR001590">
    <property type="entry name" value="Peptidase_M12B"/>
</dbReference>
<evidence type="ECO:0000256" key="16">
    <source>
        <dbReference type="PIRSR" id="PIRSR613273-3"/>
    </source>
</evidence>
<feature type="signal peptide" evidence="18">
    <location>
        <begin position="1"/>
        <end position="21"/>
    </location>
</feature>
<feature type="binding site" evidence="15">
    <location>
        <position position="292"/>
    </location>
    <ligand>
        <name>Ca(2+)</name>
        <dbReference type="ChEBI" id="CHEBI:29108"/>
        <label>1</label>
    </ligand>
</feature>
<keyword evidence="10 15" id="KW-0862">Zinc</keyword>
<dbReference type="Proteomes" id="UP001274896">
    <property type="component" value="Unassembled WGS sequence"/>
</dbReference>
<evidence type="ECO:0000313" key="22">
    <source>
        <dbReference type="Proteomes" id="UP001274896"/>
    </source>
</evidence>
<evidence type="ECO:0000256" key="13">
    <source>
        <dbReference type="ARBA" id="ARBA00023180"/>
    </source>
</evidence>
<dbReference type="FunFam" id="3.40.1620.60:FF:000002">
    <property type="entry name" value="A disintegrin and metalloproteinase with thrombospondin motifs 10"/>
    <property type="match status" value="1"/>
</dbReference>
<feature type="disulfide bond" evidence="16">
    <location>
        <begin position="601"/>
        <end position="639"/>
    </location>
</feature>
<evidence type="ECO:0000256" key="8">
    <source>
        <dbReference type="ARBA" id="ARBA00022737"/>
    </source>
</evidence>
<keyword evidence="3" id="KW-0272">Extracellular matrix</keyword>
<dbReference type="InterPro" id="IPR024079">
    <property type="entry name" value="MetalloPept_cat_dom_sf"/>
</dbReference>
<dbReference type="InterPro" id="IPR045371">
    <property type="entry name" value="ADAMTS_CR_3"/>
</dbReference>
<dbReference type="Gene3D" id="2.60.120.830">
    <property type="match status" value="1"/>
</dbReference>
<comment type="subcellular location">
    <subcellularLocation>
        <location evidence="1">Secreted</location>
        <location evidence="1">Extracellular space</location>
        <location evidence="1">Extracellular matrix</location>
    </subcellularLocation>
</comment>
<evidence type="ECO:0000256" key="11">
    <source>
        <dbReference type="ARBA" id="ARBA00023049"/>
    </source>
</evidence>
<evidence type="ECO:0000256" key="4">
    <source>
        <dbReference type="ARBA" id="ARBA00022670"/>
    </source>
</evidence>
<dbReference type="PROSITE" id="PS50215">
    <property type="entry name" value="ADAM_MEPRO"/>
    <property type="match status" value="1"/>
</dbReference>
<feature type="binding site" evidence="15">
    <location>
        <position position="492"/>
    </location>
    <ligand>
        <name>Ca(2+)</name>
        <dbReference type="ChEBI" id="CHEBI:29108"/>
        <label>1</label>
    </ligand>
</feature>
<feature type="binding site" evidence="15">
    <location>
        <position position="292"/>
    </location>
    <ligand>
        <name>Ca(2+)</name>
        <dbReference type="ChEBI" id="CHEBI:29108"/>
        <label>2</label>
    </ligand>
</feature>
<evidence type="ECO:0000256" key="2">
    <source>
        <dbReference type="ARBA" id="ARBA00022525"/>
    </source>
</evidence>
<proteinExistence type="predicted"/>
<evidence type="ECO:0000256" key="12">
    <source>
        <dbReference type="ARBA" id="ARBA00023157"/>
    </source>
</evidence>
<evidence type="ECO:0000256" key="17">
    <source>
        <dbReference type="PROSITE-ProRule" id="PRU00276"/>
    </source>
</evidence>
<evidence type="ECO:0000256" key="9">
    <source>
        <dbReference type="ARBA" id="ARBA00022801"/>
    </source>
</evidence>
<evidence type="ECO:0000256" key="6">
    <source>
        <dbReference type="ARBA" id="ARBA00022723"/>
    </source>
</evidence>
<feature type="disulfide bond" evidence="16">
    <location>
        <begin position="537"/>
        <end position="568"/>
    </location>
</feature>
<evidence type="ECO:0000256" key="7">
    <source>
        <dbReference type="ARBA" id="ARBA00022729"/>
    </source>
</evidence>
<comment type="caution">
    <text evidence="21">The sequence shown here is derived from an EMBL/GenBank/DDBJ whole genome shotgun (WGS) entry which is preliminary data.</text>
</comment>
<dbReference type="PANTHER" id="PTHR13723">
    <property type="entry name" value="ADAMTS A DISINTEGRIN AND METALLOPROTEASE WITH THROMBOSPONDIN MOTIFS PROTEASE"/>
    <property type="match status" value="1"/>
</dbReference>
<dbReference type="FunFam" id="2.20.100.10:FF:000001">
    <property type="entry name" value="semaphorin-5A isoform X1"/>
    <property type="match status" value="1"/>
</dbReference>
<dbReference type="CDD" id="cd04273">
    <property type="entry name" value="ZnMc_ADAMTS_like"/>
    <property type="match status" value="1"/>
</dbReference>
<evidence type="ECO:0000259" key="20">
    <source>
        <dbReference type="PROSITE" id="PS50900"/>
    </source>
</evidence>
<dbReference type="PANTHER" id="PTHR13723:SF167">
    <property type="entry name" value="A DISINTEGRIN AND METALLOPROTEINASE WITH THROMBOSPONDIN MOTIFS 18"/>
    <property type="match status" value="1"/>
</dbReference>
<dbReference type="FunFam" id="2.20.100.10:FF:000005">
    <property type="entry name" value="ADAM metallopeptidase with thrombospondin type 1 motif 9"/>
    <property type="match status" value="1"/>
</dbReference>
<dbReference type="EMBL" id="JAUCMX010000026">
    <property type="protein sequence ID" value="KAK3510282.1"/>
    <property type="molecule type" value="Genomic_DNA"/>
</dbReference>
<comment type="caution">
    <text evidence="17">Lacks conserved residue(s) required for the propagation of feature annotation.</text>
</comment>
<feature type="disulfide bond" evidence="16">
    <location>
        <begin position="517"/>
        <end position="542"/>
    </location>
</feature>
<feature type="disulfide bond" evidence="16">
    <location>
        <begin position="612"/>
        <end position="624"/>
    </location>
</feature>
<feature type="active site" evidence="14 17">
    <location>
        <position position="433"/>
    </location>
</feature>
<dbReference type="InterPro" id="IPR013273">
    <property type="entry name" value="ADAMTS/ADAMTS-like"/>
</dbReference>
<accession>A0AAE0PYB0</accession>
<dbReference type="Gene3D" id="3.40.390.10">
    <property type="entry name" value="Collagenase (Catalytic Domain)"/>
    <property type="match status" value="1"/>
</dbReference>
<feature type="binding site" evidence="15 17">
    <location>
        <position position="436"/>
    </location>
    <ligand>
        <name>Zn(2+)</name>
        <dbReference type="ChEBI" id="CHEBI:29105"/>
        <note>catalytic</note>
    </ligand>
</feature>
<dbReference type="InterPro" id="IPR002870">
    <property type="entry name" value="Peptidase_M12B_N"/>
</dbReference>
<dbReference type="AlphaFoldDB" id="A0AAE0PYB0"/>
<feature type="binding site" evidence="15">
    <location>
        <position position="380"/>
    </location>
    <ligand>
        <name>Ca(2+)</name>
        <dbReference type="ChEBI" id="CHEBI:29108"/>
        <label>1</label>
    </ligand>
</feature>
<reference evidence="21" key="1">
    <citation type="submission" date="2023-06" db="EMBL/GenBank/DDBJ databases">
        <title>Male Hemibagrus guttatus genome.</title>
        <authorList>
            <person name="Bian C."/>
        </authorList>
    </citation>
    <scope>NUCLEOTIDE SEQUENCE</scope>
    <source>
        <strain evidence="21">Male_cb2023</strain>
        <tissue evidence="21">Muscle</tissue>
    </source>
</reference>
<dbReference type="GO" id="GO:0031012">
    <property type="term" value="C:extracellular matrix"/>
    <property type="evidence" value="ECO:0007669"/>
    <property type="project" value="TreeGrafter"/>
</dbReference>
<evidence type="ECO:0000256" key="3">
    <source>
        <dbReference type="ARBA" id="ARBA00022530"/>
    </source>
</evidence>
<dbReference type="GO" id="GO:0030198">
    <property type="term" value="P:extracellular matrix organization"/>
    <property type="evidence" value="ECO:0007669"/>
    <property type="project" value="InterPro"/>
</dbReference>
<dbReference type="Pfam" id="PF08686">
    <property type="entry name" value="PLAC"/>
    <property type="match status" value="1"/>
</dbReference>
<dbReference type="FunFam" id="2.60.120.830:FF:000001">
    <property type="entry name" value="A disintegrin and metalloproteinase with thrombospondin motifs 1"/>
    <property type="match status" value="1"/>
</dbReference>
<dbReference type="SMART" id="SM00209">
    <property type="entry name" value="TSP1"/>
    <property type="match status" value="6"/>
</dbReference>
<feature type="disulfide bond" evidence="16">
    <location>
        <begin position="597"/>
        <end position="634"/>
    </location>
</feature>
<evidence type="ECO:0000259" key="19">
    <source>
        <dbReference type="PROSITE" id="PS50215"/>
    </source>
</evidence>
<dbReference type="InterPro" id="IPR041645">
    <property type="entry name" value="ADAMTS_CR_2"/>
</dbReference>
<evidence type="ECO:0000256" key="10">
    <source>
        <dbReference type="ARBA" id="ARBA00022833"/>
    </source>
</evidence>
<keyword evidence="2" id="KW-0964">Secreted</keyword>
<keyword evidence="11" id="KW-0482">Metalloprotease</keyword>
<dbReference type="InterPro" id="IPR000884">
    <property type="entry name" value="TSP1_rpt"/>
</dbReference>
<evidence type="ECO:0000256" key="5">
    <source>
        <dbReference type="ARBA" id="ARBA00022685"/>
    </source>
</evidence>
<dbReference type="Pfam" id="PF01421">
    <property type="entry name" value="Reprolysin"/>
    <property type="match status" value="1"/>
</dbReference>
<dbReference type="Pfam" id="PF00090">
    <property type="entry name" value="TSP_1"/>
    <property type="match status" value="1"/>
</dbReference>
<feature type="disulfide bond" evidence="16">
    <location>
        <begin position="391"/>
        <end position="398"/>
    </location>
</feature>
<comment type="cofactor">
    <cofactor evidence="15">
        <name>Zn(2+)</name>
        <dbReference type="ChEBI" id="CHEBI:29105"/>
    </cofactor>
    <text evidence="15">Binds 1 zinc ion per subunit.</text>
</comment>
<keyword evidence="22" id="KW-1185">Reference proteome</keyword>
<keyword evidence="15" id="KW-0106">Calcium</keyword>
<dbReference type="SUPFAM" id="SSF55486">
    <property type="entry name" value="Metalloproteases ('zincins'), catalytic domain"/>
    <property type="match status" value="1"/>
</dbReference>
<dbReference type="PROSITE" id="PS50092">
    <property type="entry name" value="TSP1"/>
    <property type="match status" value="5"/>
</dbReference>
<keyword evidence="5" id="KW-0165">Cleavage on pair of basic residues</keyword>
<keyword evidence="6 15" id="KW-0479">Metal-binding</keyword>
<feature type="chain" id="PRO_5041975742" description="ADAM metallopeptidase with thrombospondin type 1 motif, 18" evidence="18">
    <location>
        <begin position="22"/>
        <end position="1233"/>
    </location>
</feature>
<dbReference type="Gene3D" id="3.40.1620.60">
    <property type="match status" value="1"/>
</dbReference>
<organism evidence="21 22">
    <name type="scientific">Hemibagrus guttatus</name>
    <dbReference type="NCBI Taxonomy" id="175788"/>
    <lineage>
        <taxon>Eukaryota</taxon>
        <taxon>Metazoa</taxon>
        <taxon>Chordata</taxon>
        <taxon>Craniata</taxon>
        <taxon>Vertebrata</taxon>
        <taxon>Euteleostomi</taxon>
        <taxon>Actinopterygii</taxon>
        <taxon>Neopterygii</taxon>
        <taxon>Teleostei</taxon>
        <taxon>Ostariophysi</taxon>
        <taxon>Siluriformes</taxon>
        <taxon>Bagridae</taxon>
        <taxon>Hemibagrus</taxon>
    </lineage>
</organism>
<feature type="binding site" evidence="15">
    <location>
        <position position="489"/>
    </location>
    <ligand>
        <name>Ca(2+)</name>
        <dbReference type="ChEBI" id="CHEBI:29108"/>
        <label>1</label>
    </ligand>
</feature>
<dbReference type="Pfam" id="PF05986">
    <property type="entry name" value="ADAMTS_spacer1"/>
    <property type="match status" value="1"/>
</dbReference>
<evidence type="ECO:0000256" key="15">
    <source>
        <dbReference type="PIRSR" id="PIRSR613273-2"/>
    </source>
</evidence>
<dbReference type="InterPro" id="IPR050439">
    <property type="entry name" value="ADAMTS_ADAMTS-like"/>
</dbReference>
<dbReference type="Pfam" id="PF19236">
    <property type="entry name" value="ADAMTS_CR_3"/>
    <property type="match status" value="1"/>
</dbReference>